<name>A0AAW1ZB29_CULAL</name>
<evidence type="ECO:0000313" key="2">
    <source>
        <dbReference type="Proteomes" id="UP001479290"/>
    </source>
</evidence>
<accession>A0AAW1ZB29</accession>
<dbReference type="AlphaFoldDB" id="A0AAW1ZB29"/>
<protein>
    <submittedName>
        <fullName evidence="1">Uncharacterized protein</fullName>
    </submittedName>
</protein>
<comment type="caution">
    <text evidence="1">The sequence shown here is derived from an EMBL/GenBank/DDBJ whole genome shotgun (WGS) entry which is preliminary data.</text>
</comment>
<evidence type="ECO:0000313" key="1">
    <source>
        <dbReference type="EMBL" id="KAK9957514.1"/>
    </source>
</evidence>
<organism evidence="1 2">
    <name type="scientific">Culter alburnus</name>
    <name type="common">Topmouth culter</name>
    <dbReference type="NCBI Taxonomy" id="194366"/>
    <lineage>
        <taxon>Eukaryota</taxon>
        <taxon>Metazoa</taxon>
        <taxon>Chordata</taxon>
        <taxon>Craniata</taxon>
        <taxon>Vertebrata</taxon>
        <taxon>Euteleostomi</taxon>
        <taxon>Actinopterygii</taxon>
        <taxon>Neopterygii</taxon>
        <taxon>Teleostei</taxon>
        <taxon>Ostariophysi</taxon>
        <taxon>Cypriniformes</taxon>
        <taxon>Xenocyprididae</taxon>
        <taxon>Xenocypridinae</taxon>
        <taxon>Culter</taxon>
    </lineage>
</organism>
<dbReference type="Proteomes" id="UP001479290">
    <property type="component" value="Unassembled WGS sequence"/>
</dbReference>
<dbReference type="EMBL" id="JAWDJR010000019">
    <property type="protein sequence ID" value="KAK9957514.1"/>
    <property type="molecule type" value="Genomic_DNA"/>
</dbReference>
<proteinExistence type="predicted"/>
<gene>
    <name evidence="1" type="ORF">ABG768_011756</name>
</gene>
<keyword evidence="2" id="KW-1185">Reference proteome</keyword>
<reference evidence="1 2" key="1">
    <citation type="submission" date="2024-05" db="EMBL/GenBank/DDBJ databases">
        <title>A high-quality chromosomal-level genome assembly of Topmouth culter (Culter alburnus).</title>
        <authorList>
            <person name="Zhao H."/>
        </authorList>
    </citation>
    <scope>NUCLEOTIDE SEQUENCE [LARGE SCALE GENOMIC DNA]</scope>
    <source>
        <strain evidence="1">CATC2023</strain>
        <tissue evidence="1">Muscle</tissue>
    </source>
</reference>
<sequence length="138" mass="15489">MSASFNPDRTGLVRTECRCTFNGTRKLDGIRIFALMKVGVQAHHWSGVLFFYMGLLAASVKGEFPVYGACGPVAVRATLLEATYDPFTPDMWMECCHFQFCANRMAFNVGSCVSLIWIYQASMDISSRLTRETYKSIT</sequence>